<dbReference type="InterPro" id="IPR046960">
    <property type="entry name" value="PPR_At4g14850-like_plant"/>
</dbReference>
<keyword evidence="4" id="KW-0472">Membrane</keyword>
<evidence type="ECO:0000313" key="5">
    <source>
        <dbReference type="EMBL" id="MED6139353.1"/>
    </source>
</evidence>
<protein>
    <recommendedName>
        <fullName evidence="7">Pentatricopeptide repeat-containing protein</fullName>
    </recommendedName>
</protein>
<dbReference type="Pfam" id="PF20431">
    <property type="entry name" value="E_motif"/>
    <property type="match status" value="1"/>
</dbReference>
<feature type="transmembrane region" description="Helical" evidence="4">
    <location>
        <begin position="41"/>
        <end position="59"/>
    </location>
</feature>
<gene>
    <name evidence="5" type="ORF">PIB30_083050</name>
</gene>
<keyword evidence="6" id="KW-1185">Reference proteome</keyword>
<accession>A0ABU6SUB4</accession>
<dbReference type="Pfam" id="PF13812">
    <property type="entry name" value="PPR_3"/>
    <property type="match status" value="1"/>
</dbReference>
<feature type="region of interest" description="Disordered" evidence="3">
    <location>
        <begin position="1"/>
        <end position="22"/>
    </location>
</feature>
<dbReference type="PANTHER" id="PTHR47926">
    <property type="entry name" value="PENTATRICOPEPTIDE REPEAT-CONTAINING PROTEIN"/>
    <property type="match status" value="1"/>
</dbReference>
<feature type="repeat" description="PPR" evidence="2">
    <location>
        <begin position="450"/>
        <end position="485"/>
    </location>
</feature>
<feature type="compositionally biased region" description="Polar residues" evidence="3">
    <location>
        <begin position="1"/>
        <end position="11"/>
    </location>
</feature>
<dbReference type="InterPro" id="IPR002885">
    <property type="entry name" value="PPR_rpt"/>
</dbReference>
<evidence type="ECO:0000313" key="6">
    <source>
        <dbReference type="Proteomes" id="UP001341840"/>
    </source>
</evidence>
<sequence length="608" mass="67354">MTTQTDPTQKTYPPKLDEKHQPSCAATPKAVQAAHASGLRLIFPALLIGIHLLLFSLQYSSSLSAVEADQTVTLSTGLVNGDRWISVITSSLFFYFISKPVGIHTASAAPLFVELKNQASMLHLDHSRCGGRRGCDWVWHRCVSFLYSIPKLNNHVKELHAQLITNGIKSPSLLAKLIELYCDSPYKLVANHAHLVFRYFDKPDLFLFNTLIRCVQPKDSITAFQDEFSRGAMVFDDYTYNFVLGACARSPSASSLWLGRQLHALIVKHGIESDILVQTTRIHFYASNKDIKSARKVFDEMPERSVVTWNAMITGYCSVKEGNEDHAAVALSLFRNMLIDPSGVKPTDTTIVCVLSAASQLGIIDIGACIHGFARKTGYSPEYDVFIGTGMVDMYAKCGCLDSALSVFWRMNQKNVLTWTAMTTGLAIHGKGRQALDIFYKMGSYGVKPNEATFASLFSACCHARLVEEALQLFRDVKTVFGVTPRIQHYGCIVDLLGRAGRLTEAYDFVMGMPISPDSVIWRSLLAACNIHGDIVMGEKVGKFLLQLKEQSYPNAISKSEDYVALSNVYASAERWNDVETIRKDMKAMRISNRSGSSSVKTVNMAAL</sequence>
<dbReference type="Proteomes" id="UP001341840">
    <property type="component" value="Unassembled WGS sequence"/>
</dbReference>
<dbReference type="PROSITE" id="PS51375">
    <property type="entry name" value="PPR"/>
    <property type="match status" value="2"/>
</dbReference>
<keyword evidence="1" id="KW-0677">Repeat</keyword>
<evidence type="ECO:0000256" key="3">
    <source>
        <dbReference type="SAM" id="MobiDB-lite"/>
    </source>
</evidence>
<dbReference type="EMBL" id="JASCZI010061714">
    <property type="protein sequence ID" value="MED6139353.1"/>
    <property type="molecule type" value="Genomic_DNA"/>
</dbReference>
<dbReference type="PANTHER" id="PTHR47926:SF537">
    <property type="entry name" value="PENTACOTRIPEPTIDE-REPEAT REGION OF PRORP DOMAIN-CONTAINING PROTEIN"/>
    <property type="match status" value="1"/>
</dbReference>
<reference evidence="5 6" key="1">
    <citation type="journal article" date="2023" name="Plants (Basel)">
        <title>Bridging the Gap: Combining Genomics and Transcriptomics Approaches to Understand Stylosanthes scabra, an Orphan Legume from the Brazilian Caatinga.</title>
        <authorList>
            <person name="Ferreira-Neto J.R.C."/>
            <person name="da Silva M.D."/>
            <person name="Binneck E."/>
            <person name="de Melo N.F."/>
            <person name="da Silva R.H."/>
            <person name="de Melo A.L.T.M."/>
            <person name="Pandolfi V."/>
            <person name="Bustamante F.O."/>
            <person name="Brasileiro-Vidal A.C."/>
            <person name="Benko-Iseppon A.M."/>
        </authorList>
    </citation>
    <scope>NUCLEOTIDE SEQUENCE [LARGE SCALE GENOMIC DNA]</scope>
    <source>
        <tissue evidence="5">Leaves</tissue>
    </source>
</reference>
<organism evidence="5 6">
    <name type="scientific">Stylosanthes scabra</name>
    <dbReference type="NCBI Taxonomy" id="79078"/>
    <lineage>
        <taxon>Eukaryota</taxon>
        <taxon>Viridiplantae</taxon>
        <taxon>Streptophyta</taxon>
        <taxon>Embryophyta</taxon>
        <taxon>Tracheophyta</taxon>
        <taxon>Spermatophyta</taxon>
        <taxon>Magnoliopsida</taxon>
        <taxon>eudicotyledons</taxon>
        <taxon>Gunneridae</taxon>
        <taxon>Pentapetalae</taxon>
        <taxon>rosids</taxon>
        <taxon>fabids</taxon>
        <taxon>Fabales</taxon>
        <taxon>Fabaceae</taxon>
        <taxon>Papilionoideae</taxon>
        <taxon>50 kb inversion clade</taxon>
        <taxon>dalbergioids sensu lato</taxon>
        <taxon>Dalbergieae</taxon>
        <taxon>Pterocarpus clade</taxon>
        <taxon>Stylosanthes</taxon>
    </lineage>
</organism>
<feature type="repeat" description="PPR" evidence="2">
    <location>
        <begin position="415"/>
        <end position="449"/>
    </location>
</feature>
<evidence type="ECO:0008006" key="7">
    <source>
        <dbReference type="Google" id="ProtNLM"/>
    </source>
</evidence>
<evidence type="ECO:0000256" key="1">
    <source>
        <dbReference type="ARBA" id="ARBA00022737"/>
    </source>
</evidence>
<dbReference type="Gene3D" id="1.25.40.10">
    <property type="entry name" value="Tetratricopeptide repeat domain"/>
    <property type="match status" value="2"/>
</dbReference>
<evidence type="ECO:0000256" key="4">
    <source>
        <dbReference type="SAM" id="Phobius"/>
    </source>
</evidence>
<dbReference type="InterPro" id="IPR046848">
    <property type="entry name" value="E_motif"/>
</dbReference>
<name>A0ABU6SUB4_9FABA</name>
<comment type="caution">
    <text evidence="5">The sequence shown here is derived from an EMBL/GenBank/DDBJ whole genome shotgun (WGS) entry which is preliminary data.</text>
</comment>
<dbReference type="InterPro" id="IPR011990">
    <property type="entry name" value="TPR-like_helical_dom_sf"/>
</dbReference>
<keyword evidence="4" id="KW-0812">Transmembrane</keyword>
<keyword evidence="4" id="KW-1133">Transmembrane helix</keyword>
<dbReference type="NCBIfam" id="TIGR00756">
    <property type="entry name" value="PPR"/>
    <property type="match status" value="2"/>
</dbReference>
<evidence type="ECO:0000256" key="2">
    <source>
        <dbReference type="PROSITE-ProRule" id="PRU00708"/>
    </source>
</evidence>
<proteinExistence type="predicted"/>
<dbReference type="Pfam" id="PF13041">
    <property type="entry name" value="PPR_2"/>
    <property type="match status" value="1"/>
</dbReference>